<name>A0A6G1HBA3_9PEZI</name>
<protein>
    <recommendedName>
        <fullName evidence="4">PAS domain-containing protein</fullName>
    </recommendedName>
</protein>
<evidence type="ECO:0000256" key="2">
    <source>
        <dbReference type="ARBA" id="ARBA00022643"/>
    </source>
</evidence>
<dbReference type="Proteomes" id="UP000800041">
    <property type="component" value="Unassembled WGS sequence"/>
</dbReference>
<accession>A0A6G1HBA3</accession>
<dbReference type="NCBIfam" id="TIGR00229">
    <property type="entry name" value="sensory_box"/>
    <property type="match status" value="1"/>
</dbReference>
<dbReference type="InterPro" id="IPR035965">
    <property type="entry name" value="PAS-like_dom_sf"/>
</dbReference>
<keyword evidence="6" id="KW-1185">Reference proteome</keyword>
<gene>
    <name evidence="5" type="ORF">K402DRAFT_324970</name>
</gene>
<evidence type="ECO:0000313" key="6">
    <source>
        <dbReference type="Proteomes" id="UP000800041"/>
    </source>
</evidence>
<dbReference type="GO" id="GO:0005634">
    <property type="term" value="C:nucleus"/>
    <property type="evidence" value="ECO:0007669"/>
    <property type="project" value="TreeGrafter"/>
</dbReference>
<dbReference type="InterPro" id="IPR000014">
    <property type="entry name" value="PAS"/>
</dbReference>
<organism evidence="5 6">
    <name type="scientific">Aulographum hederae CBS 113979</name>
    <dbReference type="NCBI Taxonomy" id="1176131"/>
    <lineage>
        <taxon>Eukaryota</taxon>
        <taxon>Fungi</taxon>
        <taxon>Dikarya</taxon>
        <taxon>Ascomycota</taxon>
        <taxon>Pezizomycotina</taxon>
        <taxon>Dothideomycetes</taxon>
        <taxon>Pleosporomycetidae</taxon>
        <taxon>Aulographales</taxon>
        <taxon>Aulographaceae</taxon>
    </lineage>
</organism>
<reference evidence="5" key="1">
    <citation type="journal article" date="2020" name="Stud. Mycol.">
        <title>101 Dothideomycetes genomes: a test case for predicting lifestyles and emergence of pathogens.</title>
        <authorList>
            <person name="Haridas S."/>
            <person name="Albert R."/>
            <person name="Binder M."/>
            <person name="Bloem J."/>
            <person name="Labutti K."/>
            <person name="Salamov A."/>
            <person name="Andreopoulos B."/>
            <person name="Baker S."/>
            <person name="Barry K."/>
            <person name="Bills G."/>
            <person name="Bluhm B."/>
            <person name="Cannon C."/>
            <person name="Castanera R."/>
            <person name="Culley D."/>
            <person name="Daum C."/>
            <person name="Ezra D."/>
            <person name="Gonzalez J."/>
            <person name="Henrissat B."/>
            <person name="Kuo A."/>
            <person name="Liang C."/>
            <person name="Lipzen A."/>
            <person name="Lutzoni F."/>
            <person name="Magnuson J."/>
            <person name="Mondo S."/>
            <person name="Nolan M."/>
            <person name="Ohm R."/>
            <person name="Pangilinan J."/>
            <person name="Park H.-J."/>
            <person name="Ramirez L."/>
            <person name="Alfaro M."/>
            <person name="Sun H."/>
            <person name="Tritt A."/>
            <person name="Yoshinaga Y."/>
            <person name="Zwiers L.-H."/>
            <person name="Turgeon B."/>
            <person name="Goodwin S."/>
            <person name="Spatafora J."/>
            <person name="Crous P."/>
            <person name="Grigoriev I."/>
        </authorList>
    </citation>
    <scope>NUCLEOTIDE SEQUENCE</scope>
    <source>
        <strain evidence="5">CBS 113979</strain>
    </source>
</reference>
<evidence type="ECO:0000313" key="5">
    <source>
        <dbReference type="EMBL" id="KAF1990228.1"/>
    </source>
</evidence>
<dbReference type="PROSITE" id="PS50112">
    <property type="entry name" value="PAS"/>
    <property type="match status" value="1"/>
</dbReference>
<proteinExistence type="predicted"/>
<evidence type="ECO:0000256" key="1">
    <source>
        <dbReference type="ARBA" id="ARBA00022630"/>
    </source>
</evidence>
<keyword evidence="2" id="KW-0288">FMN</keyword>
<dbReference type="Gene3D" id="3.30.450.20">
    <property type="entry name" value="PAS domain"/>
    <property type="match status" value="1"/>
</dbReference>
<keyword evidence="1" id="KW-0285">Flavoprotein</keyword>
<dbReference type="SUPFAM" id="SSF55785">
    <property type="entry name" value="PYP-like sensor domain (PAS domain)"/>
    <property type="match status" value="1"/>
</dbReference>
<evidence type="ECO:0000259" key="4">
    <source>
        <dbReference type="PROSITE" id="PS50112"/>
    </source>
</evidence>
<evidence type="ECO:0000256" key="3">
    <source>
        <dbReference type="ARBA" id="ARBA00022991"/>
    </source>
</evidence>
<dbReference type="PANTHER" id="PTHR47429:SF7">
    <property type="entry name" value="GATA-FACTOR"/>
    <property type="match status" value="1"/>
</dbReference>
<dbReference type="Pfam" id="PF13426">
    <property type="entry name" value="PAS_9"/>
    <property type="match status" value="1"/>
</dbReference>
<dbReference type="PANTHER" id="PTHR47429">
    <property type="entry name" value="PROTEIN TWIN LOV 1"/>
    <property type="match status" value="1"/>
</dbReference>
<feature type="domain" description="PAS" evidence="4">
    <location>
        <begin position="60"/>
        <end position="82"/>
    </location>
</feature>
<dbReference type="AlphaFoldDB" id="A0A6G1HBA3"/>
<dbReference type="EMBL" id="ML977142">
    <property type="protein sequence ID" value="KAF1990228.1"/>
    <property type="molecule type" value="Genomic_DNA"/>
</dbReference>
<sequence>MSDQPSSSRQLSSCFSPSGFDMLGVLIRVATRPNPVVNIGNVDMSCPFVVCDALAEDYPIVYCSEYFERLTGYPLDEILGRNCRFLQAPYGELEKRRIGPTIEEVKHLKVMIQAKQEVQVPLVNYRKDGKPFMNLVTVIPIEWEQGKGVRYFVGFQADVSNPGIG</sequence>
<keyword evidence="3" id="KW-0157">Chromophore</keyword>
<dbReference type="OrthoDB" id="447251at2759"/>
<dbReference type="CDD" id="cd00130">
    <property type="entry name" value="PAS"/>
    <property type="match status" value="1"/>
</dbReference>